<dbReference type="InterPro" id="IPR029071">
    <property type="entry name" value="Ubiquitin-like_domsf"/>
</dbReference>
<keyword evidence="4" id="KW-1185">Reference proteome</keyword>
<accession>A0A8H3EX94</accession>
<evidence type="ECO:0000256" key="1">
    <source>
        <dbReference type="SAM" id="MobiDB-lite"/>
    </source>
</evidence>
<dbReference type="OrthoDB" id="1640476at2759"/>
<dbReference type="PANTHER" id="PTHR13609">
    <property type="entry name" value="UBIQUITIN DOMAIN CONTAINING 1 PROTEIN-RELATED"/>
    <property type="match status" value="1"/>
</dbReference>
<dbReference type="AlphaFoldDB" id="A0A8H3EX94"/>
<feature type="domain" description="Ubiquitin-like" evidence="2">
    <location>
        <begin position="205"/>
        <end position="280"/>
    </location>
</feature>
<dbReference type="InterPro" id="IPR032752">
    <property type="entry name" value="DC-UbP/UBTD2_N"/>
</dbReference>
<sequence>MGCCHSIEADGPSTPYSASNTHDDTSSQSRRGSPRHEPEVLNPRTPSHATRHQGRARRAIGLQEQFNAPLRPHVWTSKRQWTRAELDREKDEFFDTRVTGREEIWATLKIVIDLLAEDDIATAQGILDASAITLPTGDLVNGAYDEAGNFYQMPEYIVGDPNNLIPTSRDETVKSRDMEDASDEEELERRREEKGKGVVKSGELIKVKARLSDRGGRDLVISVGKEQTVRVLIRKIQEEANIPGKGRVKIAYLGRLFKEGETLLAQGWREGHVVNALVFQ</sequence>
<evidence type="ECO:0000259" key="2">
    <source>
        <dbReference type="PROSITE" id="PS50053"/>
    </source>
</evidence>
<dbReference type="InterPro" id="IPR000626">
    <property type="entry name" value="Ubiquitin-like_dom"/>
</dbReference>
<comment type="caution">
    <text evidence="3">The sequence shown here is derived from an EMBL/GenBank/DDBJ whole genome shotgun (WGS) entry which is preliminary data.</text>
</comment>
<dbReference type="Pfam" id="PF16455">
    <property type="entry name" value="UBD"/>
    <property type="match status" value="1"/>
</dbReference>
<dbReference type="Gene3D" id="1.20.225.20">
    <property type="entry name" value="Ub domain-containing protein, DC-UbP/UBTD2, N-terminal domain"/>
    <property type="match status" value="1"/>
</dbReference>
<dbReference type="InterPro" id="IPR038169">
    <property type="entry name" value="DC-UbP/UBTD2_N_sf"/>
</dbReference>
<protein>
    <recommendedName>
        <fullName evidence="2">Ubiquitin-like domain-containing protein</fullName>
    </recommendedName>
</protein>
<dbReference type="InterPro" id="IPR039869">
    <property type="entry name" value="UBTD1/2"/>
</dbReference>
<reference evidence="3" key="1">
    <citation type="submission" date="2021-03" db="EMBL/GenBank/DDBJ databases">
        <authorList>
            <person name="Tagirdzhanova G."/>
        </authorList>
    </citation>
    <scope>NUCLEOTIDE SEQUENCE</scope>
</reference>
<gene>
    <name evidence="3" type="ORF">HETSPECPRED_010080</name>
</gene>
<dbReference type="SUPFAM" id="SSF54236">
    <property type="entry name" value="Ubiquitin-like"/>
    <property type="match status" value="1"/>
</dbReference>
<proteinExistence type="predicted"/>
<organism evidence="3 4">
    <name type="scientific">Heterodermia speciosa</name>
    <dbReference type="NCBI Taxonomy" id="116794"/>
    <lineage>
        <taxon>Eukaryota</taxon>
        <taxon>Fungi</taxon>
        <taxon>Dikarya</taxon>
        <taxon>Ascomycota</taxon>
        <taxon>Pezizomycotina</taxon>
        <taxon>Lecanoromycetes</taxon>
        <taxon>OSLEUM clade</taxon>
        <taxon>Lecanoromycetidae</taxon>
        <taxon>Caliciales</taxon>
        <taxon>Physciaceae</taxon>
        <taxon>Heterodermia</taxon>
    </lineage>
</organism>
<dbReference type="Proteomes" id="UP000664521">
    <property type="component" value="Unassembled WGS sequence"/>
</dbReference>
<feature type="compositionally biased region" description="Basic and acidic residues" evidence="1">
    <location>
        <begin position="168"/>
        <end position="179"/>
    </location>
</feature>
<name>A0A8H3EX94_9LECA</name>
<evidence type="ECO:0000313" key="3">
    <source>
        <dbReference type="EMBL" id="CAF9910506.1"/>
    </source>
</evidence>
<feature type="compositionally biased region" description="Polar residues" evidence="1">
    <location>
        <begin position="14"/>
        <end position="31"/>
    </location>
</feature>
<feature type="region of interest" description="Disordered" evidence="1">
    <location>
        <begin position="162"/>
        <end position="194"/>
    </location>
</feature>
<feature type="region of interest" description="Disordered" evidence="1">
    <location>
        <begin position="1"/>
        <end position="56"/>
    </location>
</feature>
<evidence type="ECO:0000313" key="4">
    <source>
        <dbReference type="Proteomes" id="UP000664521"/>
    </source>
</evidence>
<dbReference type="PROSITE" id="PS50053">
    <property type="entry name" value="UBIQUITIN_2"/>
    <property type="match status" value="1"/>
</dbReference>
<dbReference type="EMBL" id="CAJPDS010000009">
    <property type="protein sequence ID" value="CAF9910506.1"/>
    <property type="molecule type" value="Genomic_DNA"/>
</dbReference>